<evidence type="ECO:0000256" key="2">
    <source>
        <dbReference type="ARBA" id="ARBA00022771"/>
    </source>
</evidence>
<keyword evidence="2 4" id="KW-0863">Zinc-finger</keyword>
<dbReference type="InterPro" id="IPR006564">
    <property type="entry name" value="Znf_PMZ"/>
</dbReference>
<dbReference type="Pfam" id="PF04434">
    <property type="entry name" value="SWIM"/>
    <property type="match status" value="1"/>
</dbReference>
<feature type="region of interest" description="Disordered" evidence="5">
    <location>
        <begin position="784"/>
        <end position="807"/>
    </location>
</feature>
<keyword evidence="1" id="KW-0479">Metal-binding</keyword>
<dbReference type="GO" id="GO:0008270">
    <property type="term" value="F:zinc ion binding"/>
    <property type="evidence" value="ECO:0007669"/>
    <property type="project" value="UniProtKB-KW"/>
</dbReference>
<dbReference type="AlphaFoldDB" id="A0AA35Y656"/>
<evidence type="ECO:0000259" key="6">
    <source>
        <dbReference type="PROSITE" id="PS50966"/>
    </source>
</evidence>
<dbReference type="PANTHER" id="PTHR31973">
    <property type="entry name" value="POLYPROTEIN, PUTATIVE-RELATED"/>
    <property type="match status" value="1"/>
</dbReference>
<feature type="region of interest" description="Disordered" evidence="5">
    <location>
        <begin position="718"/>
        <end position="768"/>
    </location>
</feature>
<keyword evidence="3" id="KW-0862">Zinc</keyword>
<proteinExistence type="predicted"/>
<name>A0AA35Y656_LACSI</name>
<evidence type="ECO:0000313" key="7">
    <source>
        <dbReference type="EMBL" id="CAI9260221.1"/>
    </source>
</evidence>
<dbReference type="Pfam" id="PF10551">
    <property type="entry name" value="MULE"/>
    <property type="match status" value="1"/>
</dbReference>
<feature type="region of interest" description="Disordered" evidence="5">
    <location>
        <begin position="153"/>
        <end position="184"/>
    </location>
</feature>
<accession>A0AA35Y656</accession>
<evidence type="ECO:0000256" key="1">
    <source>
        <dbReference type="ARBA" id="ARBA00022723"/>
    </source>
</evidence>
<dbReference type="PANTHER" id="PTHR31973:SF190">
    <property type="entry name" value="MULE TRANSPOSASE DOMAIN-CONTAINING PROTEIN"/>
    <property type="match status" value="1"/>
</dbReference>
<feature type="compositionally biased region" description="Basic residues" evidence="5">
    <location>
        <begin position="731"/>
        <end position="744"/>
    </location>
</feature>
<dbReference type="InterPro" id="IPR018289">
    <property type="entry name" value="MULE_transposase_dom"/>
</dbReference>
<protein>
    <recommendedName>
        <fullName evidence="6">SWIM-type domain-containing protein</fullName>
    </recommendedName>
</protein>
<evidence type="ECO:0000256" key="4">
    <source>
        <dbReference type="PROSITE-ProRule" id="PRU00325"/>
    </source>
</evidence>
<dbReference type="EMBL" id="OX465086">
    <property type="protein sequence ID" value="CAI9260221.1"/>
    <property type="molecule type" value="Genomic_DNA"/>
</dbReference>
<dbReference type="InterPro" id="IPR007527">
    <property type="entry name" value="Znf_SWIM"/>
</dbReference>
<evidence type="ECO:0000313" key="8">
    <source>
        <dbReference type="Proteomes" id="UP001177003"/>
    </source>
</evidence>
<sequence length="807" mass="92004">MSPNGPRRVIIEEIEDEEPPLPVSPTVGLTLARYGFFTPELSRGRGWKPTQGSSSCSKKLCLDWVDKGGISVVEGDQVDLVTTNVDVDMVEKLVNEDVEEGQPIANKGVEEGCTAMNKQQQSNEVPFEDNYSVEEEILEDFYPFYGVEFNESIPKKPSNMADVDASNDDDSDSSEDNSEDNDFMVDEDNLIPDIEVDMENFYMSIDTNAEYLGSVYKFHEGNDVQEEVEDIEVINNDEWDSMGEDSDNDRKRRQIIKQLGKERVCSHGEVHKVAFHSMQVGLVDLPQKKVKGKEVIEEKAKCTWRLHASRANDNEYWFVKGKEVIEALATKMVVGDYTKQYAVLRDYVLELQATNVDTTVKIQVESEPNCNNSTRQFKRMYVFLGALKKGFKIGMRDFLGLDGAFMKGSFPGQILTAVGVDSNNGIYPLAYAIVETENTDSWKWFLECLGDDLDIHANSNFTFISDKQKGLIPAIAQIFPCAEHRYCLRHIYENMRKVRTITEYKEHLWNCAKVTTIPKFETLMRDFRSYDVEAYEWLMKIPPHHWARSHFSGRGMLDMLLNNLCEDFNSKLVKGRDKPIITCLEFIREYLMKRVCNVMKVINKCTCPLTPTSERLLYANISSASQYTARWNGVSKYQVKGPWHDQHIVDMGQMTCSCRKWELTGMPCKHAIATINEMADNGEQVGELYTYVHKVYWLETWKSMYSFTVDSIKGRSMWPKSDSPTTLTPPPHHKQPGRPKKKRRQTTDEKSVSQSQKENPQQGQCESQKLTRKFVSVTCSKCKNKGHNARTCKGTGGNGGTSQANEV</sequence>
<dbReference type="PROSITE" id="PS50966">
    <property type="entry name" value="ZF_SWIM"/>
    <property type="match status" value="1"/>
</dbReference>
<evidence type="ECO:0000256" key="3">
    <source>
        <dbReference type="ARBA" id="ARBA00022833"/>
    </source>
</evidence>
<evidence type="ECO:0000256" key="5">
    <source>
        <dbReference type="SAM" id="MobiDB-lite"/>
    </source>
</evidence>
<dbReference type="Proteomes" id="UP001177003">
    <property type="component" value="Chromosome 0"/>
</dbReference>
<dbReference type="SMART" id="SM00575">
    <property type="entry name" value="ZnF_PMZ"/>
    <property type="match status" value="1"/>
</dbReference>
<gene>
    <name evidence="7" type="ORF">LSALG_LOCUS1064</name>
</gene>
<keyword evidence="8" id="KW-1185">Reference proteome</keyword>
<reference evidence="7" key="1">
    <citation type="submission" date="2023-04" db="EMBL/GenBank/DDBJ databases">
        <authorList>
            <person name="Vijverberg K."/>
            <person name="Xiong W."/>
            <person name="Schranz E."/>
        </authorList>
    </citation>
    <scope>NUCLEOTIDE SEQUENCE</scope>
</reference>
<organism evidence="7 8">
    <name type="scientific">Lactuca saligna</name>
    <name type="common">Willowleaf lettuce</name>
    <dbReference type="NCBI Taxonomy" id="75948"/>
    <lineage>
        <taxon>Eukaryota</taxon>
        <taxon>Viridiplantae</taxon>
        <taxon>Streptophyta</taxon>
        <taxon>Embryophyta</taxon>
        <taxon>Tracheophyta</taxon>
        <taxon>Spermatophyta</taxon>
        <taxon>Magnoliopsida</taxon>
        <taxon>eudicotyledons</taxon>
        <taxon>Gunneridae</taxon>
        <taxon>Pentapetalae</taxon>
        <taxon>asterids</taxon>
        <taxon>campanulids</taxon>
        <taxon>Asterales</taxon>
        <taxon>Asteraceae</taxon>
        <taxon>Cichorioideae</taxon>
        <taxon>Cichorieae</taxon>
        <taxon>Lactucinae</taxon>
        <taxon>Lactuca</taxon>
    </lineage>
</organism>
<feature type="compositionally biased region" description="Acidic residues" evidence="5">
    <location>
        <begin position="165"/>
        <end position="184"/>
    </location>
</feature>
<feature type="domain" description="SWIM-type" evidence="6">
    <location>
        <begin position="637"/>
        <end position="679"/>
    </location>
</feature>
<feature type="compositionally biased region" description="Polar residues" evidence="5">
    <location>
        <begin position="752"/>
        <end position="768"/>
    </location>
</feature>